<dbReference type="AlphaFoldDB" id="F2ICK0"/>
<dbReference type="Proteomes" id="UP000007463">
    <property type="component" value="Chromosome"/>
</dbReference>
<reference evidence="2 3" key="1">
    <citation type="journal article" date="2011" name="Stand. Genomic Sci.">
        <title>Complete genome sequence of the gliding freshwater bacterium Fluviicola taffensis type strain (RW262).</title>
        <authorList>
            <person name="Woyke T."/>
            <person name="Chertkov O."/>
            <person name="Lapidus A."/>
            <person name="Nolan M."/>
            <person name="Lucas S."/>
            <person name="Del Rio T.G."/>
            <person name="Tice H."/>
            <person name="Cheng J.F."/>
            <person name="Tapia R."/>
            <person name="Han C."/>
            <person name="Goodwin L."/>
            <person name="Pitluck S."/>
            <person name="Liolios K."/>
            <person name="Pagani I."/>
            <person name="Ivanova N."/>
            <person name="Huntemann M."/>
            <person name="Mavromatis K."/>
            <person name="Mikhailova N."/>
            <person name="Pati A."/>
            <person name="Chen A."/>
            <person name="Palaniappan K."/>
            <person name="Land M."/>
            <person name="Hauser L."/>
            <person name="Brambilla E.M."/>
            <person name="Rohde M."/>
            <person name="Mwirichia R."/>
            <person name="Sikorski J."/>
            <person name="Tindall B.J."/>
            <person name="Goker M."/>
            <person name="Bristow J."/>
            <person name="Eisen J.A."/>
            <person name="Markowitz V."/>
            <person name="Hugenholtz P."/>
            <person name="Klenk H.P."/>
            <person name="Kyrpides N.C."/>
        </authorList>
    </citation>
    <scope>NUCLEOTIDE SEQUENCE [LARGE SCALE GENOMIC DNA]</scope>
    <source>
        <strain evidence="3">DSM 16823 / RW262 / RW262</strain>
    </source>
</reference>
<evidence type="ECO:0000313" key="3">
    <source>
        <dbReference type="Proteomes" id="UP000007463"/>
    </source>
</evidence>
<organism evidence="2 3">
    <name type="scientific">Fluviicola taffensis (strain DSM 16823 / NCIMB 13979 / RW262)</name>
    <dbReference type="NCBI Taxonomy" id="755732"/>
    <lineage>
        <taxon>Bacteria</taxon>
        <taxon>Pseudomonadati</taxon>
        <taxon>Bacteroidota</taxon>
        <taxon>Flavobacteriia</taxon>
        <taxon>Flavobacteriales</taxon>
        <taxon>Crocinitomicaceae</taxon>
        <taxon>Fluviicola</taxon>
    </lineage>
</organism>
<dbReference type="RefSeq" id="WP_013688237.1">
    <property type="nucleotide sequence ID" value="NC_015321.1"/>
</dbReference>
<feature type="chain" id="PRO_5003278302" evidence="1">
    <location>
        <begin position="18"/>
        <end position="230"/>
    </location>
</feature>
<reference evidence="3" key="2">
    <citation type="submission" date="2011-02" db="EMBL/GenBank/DDBJ databases">
        <title>The complete genome of Fluviicola taffensis DSM 16823.</title>
        <authorList>
            <consortium name="US DOE Joint Genome Institute (JGI-PGF)"/>
            <person name="Lucas S."/>
            <person name="Copeland A."/>
            <person name="Lapidus A."/>
            <person name="Bruce D."/>
            <person name="Goodwin L."/>
            <person name="Pitluck S."/>
            <person name="Kyrpides N."/>
            <person name="Mavromatis K."/>
            <person name="Ivanova N."/>
            <person name="Mikhailova N."/>
            <person name="Pagani I."/>
            <person name="Chertkov O."/>
            <person name="Detter J.C."/>
            <person name="Han C."/>
            <person name="Tapia R."/>
            <person name="Land M."/>
            <person name="Hauser L."/>
            <person name="Markowitz V."/>
            <person name="Cheng J.-F."/>
            <person name="Hugenholtz P."/>
            <person name="Woyke T."/>
            <person name="Wu D."/>
            <person name="Tindall B."/>
            <person name="Pomrenke H.G."/>
            <person name="Brambilla E."/>
            <person name="Klenk H.-P."/>
            <person name="Eisen J.A."/>
        </authorList>
    </citation>
    <scope>NUCLEOTIDE SEQUENCE [LARGE SCALE GENOMIC DNA]</scope>
    <source>
        <strain evidence="3">DSM 16823 / RW262 / RW262</strain>
    </source>
</reference>
<gene>
    <name evidence="2" type="ordered locus">Fluta_3499</name>
</gene>
<dbReference type="HOGENOM" id="CLU_1203405_0_0_10"/>
<keyword evidence="1" id="KW-0732">Signal</keyword>
<protein>
    <submittedName>
        <fullName evidence="2">Uncharacterized protein</fullName>
    </submittedName>
</protein>
<evidence type="ECO:0000313" key="2">
    <source>
        <dbReference type="EMBL" id="AEA45470.1"/>
    </source>
</evidence>
<dbReference type="KEGG" id="fte:Fluta_3499"/>
<feature type="signal peptide" evidence="1">
    <location>
        <begin position="1"/>
        <end position="17"/>
    </location>
</feature>
<proteinExistence type="predicted"/>
<sequence precursor="true">MKITLILFFLFSWNLFSQDSIVVVSNSSHNFLYARVPNLIKIGFSKMDEPYYLNCNCEKITNMDSLGNLLPPHNFIVLPSNNLRTFIEIYNTSNQDTVLISEIEFYNIPLPDPGLYFGATDPEGFVYWKETRLFLKSNFYPINENYEYRILDWKVKIGNKEYSGNGNELTSEVQIQIKKLKENHKIEIEVRCTADDKKERIIRTFFRRAPDSWYSHPEEIPDEDGNYLRN</sequence>
<keyword evidence="3" id="KW-1185">Reference proteome</keyword>
<evidence type="ECO:0000256" key="1">
    <source>
        <dbReference type="SAM" id="SignalP"/>
    </source>
</evidence>
<dbReference type="EMBL" id="CP002542">
    <property type="protein sequence ID" value="AEA45470.1"/>
    <property type="molecule type" value="Genomic_DNA"/>
</dbReference>
<accession>F2ICK0</accession>
<dbReference type="STRING" id="755732.Fluta_3499"/>
<name>F2ICK0_FLUTR</name>